<name>A0AB34J3B7_PRYPA</name>
<gene>
    <name evidence="1" type="ORF">AB1Y20_006139</name>
</gene>
<dbReference type="InterPro" id="IPR029068">
    <property type="entry name" value="Glyas_Bleomycin-R_OHBP_Dase"/>
</dbReference>
<dbReference type="PANTHER" id="PTHR37519:SF1">
    <property type="entry name" value="DIHYDROXYBIPHENYL DIOXYGENASE DOMAIN-CONTAINING PROTEIN"/>
    <property type="match status" value="1"/>
</dbReference>
<dbReference type="InterPro" id="IPR037135">
    <property type="entry name" value="DUF1653-like_dom_sf"/>
</dbReference>
<organism evidence="1 2">
    <name type="scientific">Prymnesium parvum</name>
    <name type="common">Toxic golden alga</name>
    <dbReference type="NCBI Taxonomy" id="97485"/>
    <lineage>
        <taxon>Eukaryota</taxon>
        <taxon>Haptista</taxon>
        <taxon>Haptophyta</taxon>
        <taxon>Prymnesiophyceae</taxon>
        <taxon>Prymnesiales</taxon>
        <taxon>Prymnesiaceae</taxon>
        <taxon>Prymnesium</taxon>
    </lineage>
</organism>
<keyword evidence="2" id="KW-1185">Reference proteome</keyword>
<evidence type="ECO:0000313" key="1">
    <source>
        <dbReference type="EMBL" id="KAL1511335.1"/>
    </source>
</evidence>
<dbReference type="Proteomes" id="UP001515480">
    <property type="component" value="Unassembled WGS sequence"/>
</dbReference>
<dbReference type="PANTHER" id="PTHR37519">
    <property type="match status" value="1"/>
</dbReference>
<evidence type="ECO:0000313" key="2">
    <source>
        <dbReference type="Proteomes" id="UP001515480"/>
    </source>
</evidence>
<dbReference type="AlphaFoldDB" id="A0AB34J3B7"/>
<dbReference type="Pfam" id="PF06185">
    <property type="entry name" value="YecM"/>
    <property type="match status" value="1"/>
</dbReference>
<reference evidence="1 2" key="1">
    <citation type="journal article" date="2024" name="Science">
        <title>Giant polyketide synthase enzymes in the biosynthesis of giant marine polyether toxins.</title>
        <authorList>
            <person name="Fallon T.R."/>
            <person name="Shende V.V."/>
            <person name="Wierzbicki I.H."/>
            <person name="Pendleton A.L."/>
            <person name="Watervoot N.F."/>
            <person name="Auber R.P."/>
            <person name="Gonzalez D.J."/>
            <person name="Wisecaver J.H."/>
            <person name="Moore B.S."/>
        </authorList>
    </citation>
    <scope>NUCLEOTIDE SEQUENCE [LARGE SCALE GENOMIC DNA]</scope>
    <source>
        <strain evidence="1 2">12B1</strain>
    </source>
</reference>
<dbReference type="Gene3D" id="2.30.30.320">
    <property type="entry name" value="DUF1653-like domain"/>
    <property type="match status" value="1"/>
</dbReference>
<dbReference type="SUPFAM" id="SSF54593">
    <property type="entry name" value="Glyoxalase/Bleomycin resistance protein/Dihydroxybiphenyl dioxygenase"/>
    <property type="match status" value="1"/>
</dbReference>
<comment type="caution">
    <text evidence="1">The sequence shown here is derived from an EMBL/GenBank/DDBJ whole genome shotgun (WGS) entry which is preliminary data.</text>
</comment>
<sequence>MAAPLCVAASLAALTAVYLWTLRRRARSFQHAAVYELKGQYYQLIGHAWDHETHDFKVVYRPLYHCKASVRRFEAHLLATSTYERWESKFRRVDQAELPVSARALLLPGPFVLDPYWTYSTHPVELPRIVHTTRSGLLSRRSHEPPRLEDIIGDYRSFIDACHKELELRGMVRAMEMDHICYRCESVDEYRGVLQALVPALGVNLVEGMIGGRPISTVRLHHPIEHAGYLVSCIEVPCPKSGSHYHSGLEHAELVVGLPGDSVEDNKRLLEFMEACRRDPSINLTFKTAALNKPANADVSHEFLLPDGRTGTIKFHVRPLYEVIEWEKSSGNVVAVPEGFFQP</sequence>
<dbReference type="EMBL" id="JBGBPQ010000014">
    <property type="protein sequence ID" value="KAL1511335.1"/>
    <property type="molecule type" value="Genomic_DNA"/>
</dbReference>
<proteinExistence type="predicted"/>
<protein>
    <submittedName>
        <fullName evidence="1">Uncharacterized protein</fullName>
    </submittedName>
</protein>
<dbReference type="Gene3D" id="3.10.180.10">
    <property type="entry name" value="2,3-Dihydroxybiphenyl 1,2-Dioxygenase, domain 1"/>
    <property type="match status" value="1"/>
</dbReference>
<dbReference type="InterPro" id="IPR010393">
    <property type="entry name" value="DUF991_YecM-like"/>
</dbReference>
<accession>A0AB34J3B7</accession>